<comment type="caution">
    <text evidence="2">The sequence shown here is derived from an EMBL/GenBank/DDBJ whole genome shotgun (WGS) entry which is preliminary data.</text>
</comment>
<feature type="non-terminal residue" evidence="2">
    <location>
        <position position="363"/>
    </location>
</feature>
<accession>A0AAD7ZP64</accession>
<sequence>NIIIRVVVHIYTALVLQAYSHTWMEDNNKITVTRICTHMYFNLMFYIINKTKQKLQKSVPLAQHRLLGSLNIVRKLALASKNHNAIVFTALPYVILNVPVPACMSSYRCMTSLSAKHYLSTETTARPIYAFQQYYPGNGSSCPKNMKNMYAFMPIILYSAKKFVLRRKNFLKNVLNSIEQLPAMCPNGLKLAVTTLACPLKDNNKRSLNERHPGSTPSHSIVQSDSVQRPKRQRHVAVPVELAPAAFPNSTGSKVPSALRPDPPRRKNSMPKLTQTSTASQTDNIGWSTAKPYTRKTAVGTQTVPVPHKSTAPQDVRRPIPVDKKVGTDVTCTCWRTPIAQMPTNNMHTRYNNRCCLRQQPYL</sequence>
<feature type="compositionally biased region" description="Basic and acidic residues" evidence="1">
    <location>
        <begin position="204"/>
        <end position="213"/>
    </location>
</feature>
<keyword evidence="3" id="KW-1185">Reference proteome</keyword>
<evidence type="ECO:0000313" key="3">
    <source>
        <dbReference type="Proteomes" id="UP001233999"/>
    </source>
</evidence>
<gene>
    <name evidence="2" type="ORF">L9F63_021998</name>
</gene>
<feature type="compositionally biased region" description="Polar residues" evidence="1">
    <location>
        <begin position="271"/>
        <end position="287"/>
    </location>
</feature>
<proteinExistence type="predicted"/>
<dbReference type="EMBL" id="JASPKZ010007555">
    <property type="protein sequence ID" value="KAJ9583652.1"/>
    <property type="molecule type" value="Genomic_DNA"/>
</dbReference>
<feature type="compositionally biased region" description="Polar residues" evidence="1">
    <location>
        <begin position="215"/>
        <end position="227"/>
    </location>
</feature>
<protein>
    <submittedName>
        <fullName evidence="2">Uncharacterized protein</fullName>
    </submittedName>
</protein>
<feature type="non-terminal residue" evidence="2">
    <location>
        <position position="1"/>
    </location>
</feature>
<reference evidence="2" key="1">
    <citation type="journal article" date="2023" name="IScience">
        <title>Live-bearing cockroach genome reveals convergent evolutionary mechanisms linked to viviparity in insects and beyond.</title>
        <authorList>
            <person name="Fouks B."/>
            <person name="Harrison M.C."/>
            <person name="Mikhailova A.A."/>
            <person name="Marchal E."/>
            <person name="English S."/>
            <person name="Carruthers M."/>
            <person name="Jennings E.C."/>
            <person name="Chiamaka E.L."/>
            <person name="Frigard R.A."/>
            <person name="Pippel M."/>
            <person name="Attardo G.M."/>
            <person name="Benoit J.B."/>
            <person name="Bornberg-Bauer E."/>
            <person name="Tobe S.S."/>
        </authorList>
    </citation>
    <scope>NUCLEOTIDE SEQUENCE</scope>
    <source>
        <strain evidence="2">Stay&amp;Tobe</strain>
    </source>
</reference>
<evidence type="ECO:0000256" key="1">
    <source>
        <dbReference type="SAM" id="MobiDB-lite"/>
    </source>
</evidence>
<dbReference type="Proteomes" id="UP001233999">
    <property type="component" value="Unassembled WGS sequence"/>
</dbReference>
<dbReference type="AlphaFoldDB" id="A0AAD7ZP64"/>
<name>A0AAD7ZP64_DIPPU</name>
<reference evidence="2" key="2">
    <citation type="submission" date="2023-05" db="EMBL/GenBank/DDBJ databases">
        <authorList>
            <person name="Fouks B."/>
        </authorList>
    </citation>
    <scope>NUCLEOTIDE SEQUENCE</scope>
    <source>
        <strain evidence="2">Stay&amp;Tobe</strain>
        <tissue evidence="2">Testes</tissue>
    </source>
</reference>
<evidence type="ECO:0000313" key="2">
    <source>
        <dbReference type="EMBL" id="KAJ9583652.1"/>
    </source>
</evidence>
<organism evidence="2 3">
    <name type="scientific">Diploptera punctata</name>
    <name type="common">Pacific beetle cockroach</name>
    <dbReference type="NCBI Taxonomy" id="6984"/>
    <lineage>
        <taxon>Eukaryota</taxon>
        <taxon>Metazoa</taxon>
        <taxon>Ecdysozoa</taxon>
        <taxon>Arthropoda</taxon>
        <taxon>Hexapoda</taxon>
        <taxon>Insecta</taxon>
        <taxon>Pterygota</taxon>
        <taxon>Neoptera</taxon>
        <taxon>Polyneoptera</taxon>
        <taxon>Dictyoptera</taxon>
        <taxon>Blattodea</taxon>
        <taxon>Blaberoidea</taxon>
        <taxon>Blaberidae</taxon>
        <taxon>Diplopterinae</taxon>
        <taxon>Diploptera</taxon>
    </lineage>
</organism>
<feature type="region of interest" description="Disordered" evidence="1">
    <location>
        <begin position="204"/>
        <end position="287"/>
    </location>
</feature>